<protein>
    <submittedName>
        <fullName evidence="1">Uncharacterized protein</fullName>
    </submittedName>
</protein>
<dbReference type="AlphaFoldDB" id="A0A835QNZ3"/>
<accession>A0A835QNZ3</accession>
<dbReference type="EMBL" id="JADCNM010000007">
    <property type="protein sequence ID" value="KAG0475108.1"/>
    <property type="molecule type" value="Genomic_DNA"/>
</dbReference>
<gene>
    <name evidence="1" type="ORF">HPP92_014794</name>
</gene>
<evidence type="ECO:0000313" key="2">
    <source>
        <dbReference type="Proteomes" id="UP000639772"/>
    </source>
</evidence>
<sequence>MDRREDGGDTCRRWEDVLLIPSRDRTKERGVDRKNEMGERGRGRMARKVWLPALCFLPLSLQMGGEDAATSRSYGVDELSLLLKAQLERNKPPGSTVLFETRL</sequence>
<dbReference type="Proteomes" id="UP000639772">
    <property type="component" value="Chromosome 7"/>
</dbReference>
<comment type="caution">
    <text evidence="1">The sequence shown here is derived from an EMBL/GenBank/DDBJ whole genome shotgun (WGS) entry which is preliminary data.</text>
</comment>
<reference evidence="1 2" key="1">
    <citation type="journal article" date="2020" name="Nat. Food">
        <title>A phased Vanilla planifolia genome enables genetic improvement of flavour and production.</title>
        <authorList>
            <person name="Hasing T."/>
            <person name="Tang H."/>
            <person name="Brym M."/>
            <person name="Khazi F."/>
            <person name="Huang T."/>
            <person name="Chambers A.H."/>
        </authorList>
    </citation>
    <scope>NUCLEOTIDE SEQUENCE [LARGE SCALE GENOMIC DNA]</scope>
    <source>
        <tissue evidence="1">Leaf</tissue>
    </source>
</reference>
<name>A0A835QNZ3_VANPL</name>
<proteinExistence type="predicted"/>
<organism evidence="1 2">
    <name type="scientific">Vanilla planifolia</name>
    <name type="common">Vanilla</name>
    <dbReference type="NCBI Taxonomy" id="51239"/>
    <lineage>
        <taxon>Eukaryota</taxon>
        <taxon>Viridiplantae</taxon>
        <taxon>Streptophyta</taxon>
        <taxon>Embryophyta</taxon>
        <taxon>Tracheophyta</taxon>
        <taxon>Spermatophyta</taxon>
        <taxon>Magnoliopsida</taxon>
        <taxon>Liliopsida</taxon>
        <taxon>Asparagales</taxon>
        <taxon>Orchidaceae</taxon>
        <taxon>Vanilloideae</taxon>
        <taxon>Vanilleae</taxon>
        <taxon>Vanilla</taxon>
    </lineage>
</organism>
<evidence type="ECO:0000313" key="1">
    <source>
        <dbReference type="EMBL" id="KAG0475108.1"/>
    </source>
</evidence>